<gene>
    <name evidence="1" type="ORF">PY32053_00787</name>
</gene>
<dbReference type="Proteomes" id="UP000272010">
    <property type="component" value="Chromosome"/>
</dbReference>
<proteinExistence type="predicted"/>
<sequence length="40" mass="4459">MVAACGRYLHQPINDVMDWDADLFFLMFDQIGALLKGEGG</sequence>
<accession>A0A386UKQ8</accession>
<reference evidence="2" key="1">
    <citation type="submission" date="2018-07" db="EMBL/GenBank/DDBJ databases">
        <title>Genome Structure of the Opportunistic Pathogen Paracoccus yeei (Alphaproteobacteria) and Identification of Putative Virulence Factors.</title>
        <authorList>
            <person name="Lasek R."/>
            <person name="Szuplewska M."/>
            <person name="Mitura M."/>
            <person name="Decewicz P."/>
            <person name="Chmielowska C."/>
            <person name="Pawlot A."/>
            <person name="Sentkowska D."/>
            <person name="Czarnecki J."/>
            <person name="Bartosik D."/>
        </authorList>
    </citation>
    <scope>NUCLEOTIDE SEQUENCE [LARGE SCALE GENOMIC DNA]</scope>
    <source>
        <strain evidence="2">CCUG 32053</strain>
    </source>
</reference>
<protein>
    <recommendedName>
        <fullName evidence="3">Tetracyclin repressor-like C-terminal domain-containing protein</fullName>
    </recommendedName>
</protein>
<dbReference type="EMBL" id="CP031078">
    <property type="protein sequence ID" value="AYF00462.1"/>
    <property type="molecule type" value="Genomic_DNA"/>
</dbReference>
<name>A0A386UKQ8_9RHOB</name>
<organism evidence="1 2">
    <name type="scientific">Paracoccus yeei</name>
    <dbReference type="NCBI Taxonomy" id="147645"/>
    <lineage>
        <taxon>Bacteria</taxon>
        <taxon>Pseudomonadati</taxon>
        <taxon>Pseudomonadota</taxon>
        <taxon>Alphaproteobacteria</taxon>
        <taxon>Rhodobacterales</taxon>
        <taxon>Paracoccaceae</taxon>
        <taxon>Paracoccus</taxon>
    </lineage>
</organism>
<evidence type="ECO:0008006" key="3">
    <source>
        <dbReference type="Google" id="ProtNLM"/>
    </source>
</evidence>
<evidence type="ECO:0000313" key="1">
    <source>
        <dbReference type="EMBL" id="AYF00462.1"/>
    </source>
</evidence>
<evidence type="ECO:0000313" key="2">
    <source>
        <dbReference type="Proteomes" id="UP000272010"/>
    </source>
</evidence>
<dbReference type="AlphaFoldDB" id="A0A386UKQ8"/>